<dbReference type="Pfam" id="PF00496">
    <property type="entry name" value="SBP_bac_5"/>
    <property type="match status" value="1"/>
</dbReference>
<comment type="caution">
    <text evidence="4">The sequence shown here is derived from an EMBL/GenBank/DDBJ whole genome shotgun (WGS) entry which is preliminary data.</text>
</comment>
<reference evidence="4 5" key="1">
    <citation type="submission" date="2024-07" db="EMBL/GenBank/DDBJ databases">
        <authorList>
            <person name="Hebao G."/>
        </authorList>
    </citation>
    <scope>NUCLEOTIDE SEQUENCE [LARGE SCALE GENOMIC DNA]</scope>
    <source>
        <strain evidence="4 5">ACCC 02193</strain>
    </source>
</reference>
<protein>
    <submittedName>
        <fullName evidence="4">Extracellular solute-binding protein</fullName>
    </submittedName>
</protein>
<evidence type="ECO:0000313" key="5">
    <source>
        <dbReference type="Proteomes" id="UP001565243"/>
    </source>
</evidence>
<dbReference type="SUPFAM" id="SSF53850">
    <property type="entry name" value="Periplasmic binding protein-like II"/>
    <property type="match status" value="1"/>
</dbReference>
<dbReference type="Gene3D" id="3.40.190.10">
    <property type="entry name" value="Periplasmic binding protein-like II"/>
    <property type="match status" value="1"/>
</dbReference>
<dbReference type="Gene3D" id="3.10.105.10">
    <property type="entry name" value="Dipeptide-binding Protein, Domain 3"/>
    <property type="match status" value="1"/>
</dbReference>
<keyword evidence="5" id="KW-1185">Reference proteome</keyword>
<dbReference type="InterPro" id="IPR039424">
    <property type="entry name" value="SBP_5"/>
</dbReference>
<dbReference type="PANTHER" id="PTHR30290">
    <property type="entry name" value="PERIPLASMIC BINDING COMPONENT OF ABC TRANSPORTER"/>
    <property type="match status" value="1"/>
</dbReference>
<keyword evidence="1 2" id="KW-0732">Signal</keyword>
<feature type="chain" id="PRO_5047144300" evidence="2">
    <location>
        <begin position="21"/>
        <end position="601"/>
    </location>
</feature>
<dbReference type="CDD" id="cd08497">
    <property type="entry name" value="MbnE-like"/>
    <property type="match status" value="1"/>
</dbReference>
<organism evidence="4 5">
    <name type="scientific">Erwinia aeris</name>
    <dbReference type="NCBI Taxonomy" id="3239803"/>
    <lineage>
        <taxon>Bacteria</taxon>
        <taxon>Pseudomonadati</taxon>
        <taxon>Pseudomonadota</taxon>
        <taxon>Gammaproteobacteria</taxon>
        <taxon>Enterobacterales</taxon>
        <taxon>Erwiniaceae</taxon>
        <taxon>Erwinia</taxon>
    </lineage>
</organism>
<dbReference type="InterPro" id="IPR000914">
    <property type="entry name" value="SBP_5_dom"/>
</dbReference>
<dbReference type="EMBL" id="JBGFFX010000006">
    <property type="protein sequence ID" value="MEY8770994.1"/>
    <property type="molecule type" value="Genomic_DNA"/>
</dbReference>
<gene>
    <name evidence="4" type="ORF">AB6T85_11240</name>
</gene>
<feature type="signal peptide" evidence="2">
    <location>
        <begin position="1"/>
        <end position="20"/>
    </location>
</feature>
<evidence type="ECO:0000313" key="4">
    <source>
        <dbReference type="EMBL" id="MEY8770994.1"/>
    </source>
</evidence>
<evidence type="ECO:0000256" key="1">
    <source>
        <dbReference type="ARBA" id="ARBA00022729"/>
    </source>
</evidence>
<name>A0ABV4E7U8_9GAMM</name>
<dbReference type="InterPro" id="IPR030678">
    <property type="entry name" value="Peptide/Ni-bd"/>
</dbReference>
<dbReference type="PANTHER" id="PTHR30290:SF64">
    <property type="entry name" value="ABC TRANSPORTER PERIPLASMIC BINDING PROTEIN"/>
    <property type="match status" value="1"/>
</dbReference>
<evidence type="ECO:0000256" key="2">
    <source>
        <dbReference type="SAM" id="SignalP"/>
    </source>
</evidence>
<proteinExistence type="predicted"/>
<accession>A0ABV4E7U8</accession>
<dbReference type="RefSeq" id="WP_253459896.1">
    <property type="nucleotide sequence ID" value="NZ_JBGFFX010000006.1"/>
</dbReference>
<sequence>MIFRWLALLLFCCAATTARAEEIHESYAFAQLGEPKYAVNFTHFDYANPAAPKGGSATLAAIGTYDNFNRFASRGNPAQGTDTLYDTLFVNSEDEVGSYYPLIAEFARYPDSYRWVEVTLNPQARYQDGSSITAEDVAFTFNKFMQQGVPQFRVFYKGVTVKAIAQLTVRFELPVGNKDMMLSLLTLPVFPQSFWKDHNLSEPLPAPPPGSGPYRVSAYKVGQSVTWSRVKDYWAANLPVNKGRFNFDTLRYDYYLDDNVAFEAFKAGAFDFRAEGSAKKWATQYRGRNFDSHYIVKDAKPNTVATSSNWLAFNVQKPLFADRRVREAVSLAFDFEWMNKALFYGAYKRTRSYFQNTDYAATDYPDAKELEILAPFKGKIPDEVFSQIYQPPHTDGSGYDRANLLKATALLEQAGWTLKNQRLVNASGQPFTFELLLRSGGNDQWVLPFQHNLARLGINLVIRQVDSSQYLARMRKSDFDMLVSPYPAIPYPDSNLQIYWSSAYVNSTYNRPHVASPVIDQLIEKINQHQSDEAALLPLGRALDRVLLWNYYMIPMWYGASDRYAWWDKFSMPATRPTYSLGFDSWWYDVNKAAQLPAQRR</sequence>
<evidence type="ECO:0000259" key="3">
    <source>
        <dbReference type="Pfam" id="PF00496"/>
    </source>
</evidence>
<dbReference type="Proteomes" id="UP001565243">
    <property type="component" value="Unassembled WGS sequence"/>
</dbReference>
<dbReference type="PIRSF" id="PIRSF002741">
    <property type="entry name" value="MppA"/>
    <property type="match status" value="1"/>
</dbReference>
<feature type="domain" description="Solute-binding protein family 5" evidence="3">
    <location>
        <begin position="100"/>
        <end position="502"/>
    </location>
</feature>